<dbReference type="Gene3D" id="3.40.50.300">
    <property type="entry name" value="P-loop containing nucleotide triphosphate hydrolases"/>
    <property type="match status" value="1"/>
</dbReference>
<dbReference type="PROSITE" id="PS51419">
    <property type="entry name" value="RAB"/>
    <property type="match status" value="1"/>
</dbReference>
<feature type="compositionally biased region" description="Low complexity" evidence="2">
    <location>
        <begin position="180"/>
        <end position="190"/>
    </location>
</feature>
<dbReference type="InterPro" id="IPR001806">
    <property type="entry name" value="Small_GTPase"/>
</dbReference>
<sequence>MISNQIPRVILLGSTNVGKTSIILRKRNEGVDPQTTVVNETYYLNVKGQSMKIIDTAGQERFRAMTKSFLRNAEAAILVFDLTQIQSFNELSSFYQDFIDVNGKDTPLILVGNKSDLMNEREVTEEQIKNLSDEWGVKYILTSAQNGDNIDELFDCVSELVQDAQPNAGKKINPDDDSNQDNNPDGQKCC</sequence>
<dbReference type="PROSITE" id="PS51421">
    <property type="entry name" value="RAS"/>
    <property type="match status" value="1"/>
</dbReference>
<dbReference type="PANTHER" id="PTHR47978">
    <property type="match status" value="1"/>
</dbReference>
<organism evidence="3 4">
    <name type="scientific">Tritrichomonas musculus</name>
    <dbReference type="NCBI Taxonomy" id="1915356"/>
    <lineage>
        <taxon>Eukaryota</taxon>
        <taxon>Metamonada</taxon>
        <taxon>Parabasalia</taxon>
        <taxon>Tritrichomonadida</taxon>
        <taxon>Tritrichomonadidae</taxon>
        <taxon>Tritrichomonas</taxon>
    </lineage>
</organism>
<evidence type="ECO:0000313" key="3">
    <source>
        <dbReference type="EMBL" id="KAK8891256.1"/>
    </source>
</evidence>
<dbReference type="SUPFAM" id="SSF52540">
    <property type="entry name" value="P-loop containing nucleoside triphosphate hydrolases"/>
    <property type="match status" value="1"/>
</dbReference>
<dbReference type="SMART" id="SM00173">
    <property type="entry name" value="RAS"/>
    <property type="match status" value="1"/>
</dbReference>
<protein>
    <recommendedName>
        <fullName evidence="5">Small GTP-binding protein</fullName>
    </recommendedName>
</protein>
<reference evidence="3 4" key="1">
    <citation type="submission" date="2024-04" db="EMBL/GenBank/DDBJ databases">
        <title>Tritrichomonas musculus Genome.</title>
        <authorList>
            <person name="Alves-Ferreira E."/>
            <person name="Grigg M."/>
            <person name="Lorenzi H."/>
            <person name="Galac M."/>
        </authorList>
    </citation>
    <scope>NUCLEOTIDE SEQUENCE [LARGE SCALE GENOMIC DNA]</scope>
    <source>
        <strain evidence="3 4">EAF2021</strain>
    </source>
</reference>
<accession>A0ABR2KK80</accession>
<dbReference type="InterPro" id="IPR027417">
    <property type="entry name" value="P-loop_NTPase"/>
</dbReference>
<dbReference type="SMART" id="SM00175">
    <property type="entry name" value="RAB"/>
    <property type="match status" value="1"/>
</dbReference>
<evidence type="ECO:0000313" key="4">
    <source>
        <dbReference type="Proteomes" id="UP001470230"/>
    </source>
</evidence>
<dbReference type="NCBIfam" id="TIGR00231">
    <property type="entry name" value="small_GTP"/>
    <property type="match status" value="1"/>
</dbReference>
<proteinExistence type="predicted"/>
<dbReference type="Pfam" id="PF00071">
    <property type="entry name" value="Ras"/>
    <property type="match status" value="1"/>
</dbReference>
<dbReference type="InterPro" id="IPR005225">
    <property type="entry name" value="Small_GTP-bd"/>
</dbReference>
<feature type="region of interest" description="Disordered" evidence="2">
    <location>
        <begin position="167"/>
        <end position="190"/>
    </location>
</feature>
<evidence type="ECO:0000256" key="2">
    <source>
        <dbReference type="SAM" id="MobiDB-lite"/>
    </source>
</evidence>
<dbReference type="SMART" id="SM00174">
    <property type="entry name" value="RHO"/>
    <property type="match status" value="1"/>
</dbReference>
<evidence type="ECO:0000256" key="1">
    <source>
        <dbReference type="ARBA" id="ARBA00022741"/>
    </source>
</evidence>
<keyword evidence="4" id="KW-1185">Reference proteome</keyword>
<gene>
    <name evidence="3" type="ORF">M9Y10_028463</name>
</gene>
<name>A0ABR2KK80_9EUKA</name>
<dbReference type="CDD" id="cd00154">
    <property type="entry name" value="Rab"/>
    <property type="match status" value="1"/>
</dbReference>
<evidence type="ECO:0008006" key="5">
    <source>
        <dbReference type="Google" id="ProtNLM"/>
    </source>
</evidence>
<dbReference type="PRINTS" id="PR00449">
    <property type="entry name" value="RASTRNSFRMNG"/>
</dbReference>
<keyword evidence="1" id="KW-0547">Nucleotide-binding</keyword>
<dbReference type="EMBL" id="JAPFFF010000004">
    <property type="protein sequence ID" value="KAK8891256.1"/>
    <property type="molecule type" value="Genomic_DNA"/>
</dbReference>
<comment type="caution">
    <text evidence="3">The sequence shown here is derived from an EMBL/GenBank/DDBJ whole genome shotgun (WGS) entry which is preliminary data.</text>
</comment>
<dbReference type="Proteomes" id="UP001470230">
    <property type="component" value="Unassembled WGS sequence"/>
</dbReference>